<organism evidence="2 3">
    <name type="scientific">Actinomortierella ambigua</name>
    <dbReference type="NCBI Taxonomy" id="1343610"/>
    <lineage>
        <taxon>Eukaryota</taxon>
        <taxon>Fungi</taxon>
        <taxon>Fungi incertae sedis</taxon>
        <taxon>Mucoromycota</taxon>
        <taxon>Mortierellomycotina</taxon>
        <taxon>Mortierellomycetes</taxon>
        <taxon>Mortierellales</taxon>
        <taxon>Mortierellaceae</taxon>
        <taxon>Actinomortierella</taxon>
    </lineage>
</organism>
<sequence>MASDMEVDSEDAKVLADRQRIVDSLREQVDRLESLVEAITKDQATRLPVITAYKHRTLDEKQTKALEALMKERAADEAKLVDIEADLSACRKALSSAEAKLPASPEEDVLNSLCHSLGYKKQLLPLIPNTRRPRIDVLQAKLPTGLSQFPYLEMVSRGESANALVFSFLRDFENRLQAGVSKEVFGLLSYPFMRTAIRDHDVLTNFERLMIPVNESHSWSWDATKKAFMQAVDQESAIGDAVARLYSIEPLEKEDYKGFVSRIRELLKQVADADNHVNLMYRITMCISSDGRAKVLEHFEDMKKIPSLEHLLDFLQKQ</sequence>
<accession>A0A9P6TUW6</accession>
<keyword evidence="1" id="KW-0175">Coiled coil</keyword>
<name>A0A9P6TUW6_9FUNG</name>
<proteinExistence type="predicted"/>
<feature type="coiled-coil region" evidence="1">
    <location>
        <begin position="15"/>
        <end position="42"/>
    </location>
</feature>
<gene>
    <name evidence="2" type="ORF">DFQ27_001816</name>
</gene>
<reference evidence="2" key="1">
    <citation type="journal article" date="2020" name="Fungal Divers.">
        <title>Resolving the Mortierellaceae phylogeny through synthesis of multi-gene phylogenetics and phylogenomics.</title>
        <authorList>
            <person name="Vandepol N."/>
            <person name="Liber J."/>
            <person name="Desiro A."/>
            <person name="Na H."/>
            <person name="Kennedy M."/>
            <person name="Barry K."/>
            <person name="Grigoriev I.V."/>
            <person name="Miller A.N."/>
            <person name="O'Donnell K."/>
            <person name="Stajich J.E."/>
            <person name="Bonito G."/>
        </authorList>
    </citation>
    <scope>NUCLEOTIDE SEQUENCE</scope>
    <source>
        <strain evidence="2">BC1065</strain>
    </source>
</reference>
<dbReference type="EMBL" id="JAAAJB010001637">
    <property type="protein sequence ID" value="KAG0247602.1"/>
    <property type="molecule type" value="Genomic_DNA"/>
</dbReference>
<dbReference type="OrthoDB" id="2415586at2759"/>
<comment type="caution">
    <text evidence="2">The sequence shown here is derived from an EMBL/GenBank/DDBJ whole genome shotgun (WGS) entry which is preliminary data.</text>
</comment>
<protein>
    <submittedName>
        <fullName evidence="2">Uncharacterized protein</fullName>
    </submittedName>
</protein>
<evidence type="ECO:0000256" key="1">
    <source>
        <dbReference type="SAM" id="Coils"/>
    </source>
</evidence>
<evidence type="ECO:0000313" key="3">
    <source>
        <dbReference type="Proteomes" id="UP000807716"/>
    </source>
</evidence>
<keyword evidence="3" id="KW-1185">Reference proteome</keyword>
<dbReference type="AlphaFoldDB" id="A0A9P6TUW6"/>
<feature type="non-terminal residue" evidence="2">
    <location>
        <position position="318"/>
    </location>
</feature>
<feature type="coiled-coil region" evidence="1">
    <location>
        <begin position="66"/>
        <end position="100"/>
    </location>
</feature>
<evidence type="ECO:0000313" key="2">
    <source>
        <dbReference type="EMBL" id="KAG0247602.1"/>
    </source>
</evidence>
<dbReference type="Proteomes" id="UP000807716">
    <property type="component" value="Unassembled WGS sequence"/>
</dbReference>